<keyword evidence="2" id="KW-1185">Reference proteome</keyword>
<accession>A0ACC2T408</accession>
<sequence length="167" mass="18677">MFAQPRHCCCFSLRVGTLILAIVDFAVTLVVLIGLIGWNEEGLLPGFKYGFIIVFALFLLLSAWLLYGVIEAKYAIVKHFATYLAVQIFSYTLHQVGVIVKYATSTTPICLTLKHAGCRYSVGIYMSTITISMTIIHLLSVSPYLSQLTFQVSLLRLRQRLRPPTQG</sequence>
<protein>
    <submittedName>
        <fullName evidence="1">Uncharacterized protein</fullName>
    </submittedName>
</protein>
<gene>
    <name evidence="1" type="ORF">DSO57_1019729</name>
</gene>
<organism evidence="1 2">
    <name type="scientific">Entomophthora muscae</name>
    <dbReference type="NCBI Taxonomy" id="34485"/>
    <lineage>
        <taxon>Eukaryota</taxon>
        <taxon>Fungi</taxon>
        <taxon>Fungi incertae sedis</taxon>
        <taxon>Zoopagomycota</taxon>
        <taxon>Entomophthoromycotina</taxon>
        <taxon>Entomophthoromycetes</taxon>
        <taxon>Entomophthorales</taxon>
        <taxon>Entomophthoraceae</taxon>
        <taxon>Entomophthora</taxon>
    </lineage>
</organism>
<evidence type="ECO:0000313" key="2">
    <source>
        <dbReference type="Proteomes" id="UP001165960"/>
    </source>
</evidence>
<name>A0ACC2T408_9FUNG</name>
<comment type="caution">
    <text evidence="1">The sequence shown here is derived from an EMBL/GenBank/DDBJ whole genome shotgun (WGS) entry which is preliminary data.</text>
</comment>
<dbReference type="EMBL" id="QTSX02003640">
    <property type="protein sequence ID" value="KAJ9069320.1"/>
    <property type="molecule type" value="Genomic_DNA"/>
</dbReference>
<dbReference type="Proteomes" id="UP001165960">
    <property type="component" value="Unassembled WGS sequence"/>
</dbReference>
<evidence type="ECO:0000313" key="1">
    <source>
        <dbReference type="EMBL" id="KAJ9069320.1"/>
    </source>
</evidence>
<proteinExistence type="predicted"/>
<reference evidence="1" key="1">
    <citation type="submission" date="2022-04" db="EMBL/GenBank/DDBJ databases">
        <title>Genome of the entomopathogenic fungus Entomophthora muscae.</title>
        <authorList>
            <person name="Elya C."/>
            <person name="Lovett B.R."/>
            <person name="Lee E."/>
            <person name="Macias A.M."/>
            <person name="Hajek A.E."/>
            <person name="De Bivort B.L."/>
            <person name="Kasson M.T."/>
            <person name="De Fine Licht H.H."/>
            <person name="Stajich J.E."/>
        </authorList>
    </citation>
    <scope>NUCLEOTIDE SEQUENCE</scope>
    <source>
        <strain evidence="1">Berkeley</strain>
    </source>
</reference>